<gene>
    <name evidence="1" type="ORF">GCM10023189_51920</name>
</gene>
<evidence type="ECO:0000313" key="1">
    <source>
        <dbReference type="EMBL" id="GAA4467734.1"/>
    </source>
</evidence>
<accession>A0ABP8NLE4</accession>
<proteinExistence type="predicted"/>
<evidence type="ECO:0000313" key="2">
    <source>
        <dbReference type="Proteomes" id="UP001501175"/>
    </source>
</evidence>
<evidence type="ECO:0008006" key="3">
    <source>
        <dbReference type="Google" id="ProtNLM"/>
    </source>
</evidence>
<reference evidence="2" key="1">
    <citation type="journal article" date="2019" name="Int. J. Syst. Evol. Microbiol.">
        <title>The Global Catalogue of Microorganisms (GCM) 10K type strain sequencing project: providing services to taxonomists for standard genome sequencing and annotation.</title>
        <authorList>
            <consortium name="The Broad Institute Genomics Platform"/>
            <consortium name="The Broad Institute Genome Sequencing Center for Infectious Disease"/>
            <person name="Wu L."/>
            <person name="Ma J."/>
        </authorList>
    </citation>
    <scope>NUCLEOTIDE SEQUENCE [LARGE SCALE GENOMIC DNA]</scope>
    <source>
        <strain evidence="2">JCM 17927</strain>
    </source>
</reference>
<comment type="caution">
    <text evidence="1">The sequence shown here is derived from an EMBL/GenBank/DDBJ whole genome shotgun (WGS) entry which is preliminary data.</text>
</comment>
<name>A0ABP8NLE4_9BACT</name>
<dbReference type="Proteomes" id="UP001501175">
    <property type="component" value="Unassembled WGS sequence"/>
</dbReference>
<protein>
    <recommendedName>
        <fullName evidence="3">Outer membrane protein beta-barrel domain-containing protein</fullName>
    </recommendedName>
</protein>
<dbReference type="EMBL" id="BAABHD010000082">
    <property type="protein sequence ID" value="GAA4467734.1"/>
    <property type="molecule type" value="Genomic_DNA"/>
</dbReference>
<keyword evidence="2" id="KW-1185">Reference proteome</keyword>
<sequence>MKKLFILLTILGTQAWAQTKEPSHTWEIEIDPIAYALKGYSVHGIYAPGRWRFDAGVFGIQVPESFHGNKGFSVYTQGIGVKANYLLQGTRGLFTGIGVGYSKDKVRHNQTQASDTGHTLSVGPHIGYRFFLQKKADGTPHGLYIAPWVSVDYHLHTDKVKFQDLTYTNKNWGYFPTVHIGYRF</sequence>
<organism evidence="1 2">
    <name type="scientific">Nibrella saemangeumensis</name>
    <dbReference type="NCBI Taxonomy" id="1084526"/>
    <lineage>
        <taxon>Bacteria</taxon>
        <taxon>Pseudomonadati</taxon>
        <taxon>Bacteroidota</taxon>
        <taxon>Cytophagia</taxon>
        <taxon>Cytophagales</taxon>
        <taxon>Spirosomataceae</taxon>
        <taxon>Nibrella</taxon>
    </lineage>
</organism>
<dbReference type="RefSeq" id="WP_345248602.1">
    <property type="nucleotide sequence ID" value="NZ_BAABHD010000082.1"/>
</dbReference>